<proteinExistence type="predicted"/>
<gene>
    <name evidence="2" type="ORF">Adt_49340</name>
</gene>
<reference evidence="3" key="1">
    <citation type="submission" date="2024-07" db="EMBL/GenBank/DDBJ databases">
        <title>Two chromosome-level genome assemblies of Korean endemic species Abeliophyllum distichum and Forsythia ovata (Oleaceae).</title>
        <authorList>
            <person name="Jang H."/>
        </authorList>
    </citation>
    <scope>NUCLEOTIDE SEQUENCE [LARGE SCALE GENOMIC DNA]</scope>
</reference>
<keyword evidence="3" id="KW-1185">Reference proteome</keyword>
<sequence>MATSKKQLEDRVGAVEARMEEIYGGMHGEMESVKEDLGRVLSKLTAIDKIEHLLDRFGADNHVEFRERGKGVQPESSNTPNQCGNMESNREHRRDNSTETNRWEHRPQRRLEMPVFVGEEPDNWIYRAER</sequence>
<feature type="compositionally biased region" description="Basic and acidic residues" evidence="1">
    <location>
        <begin position="88"/>
        <end position="107"/>
    </location>
</feature>
<name>A0ABD1NRF8_9LAMI</name>
<evidence type="ECO:0000313" key="2">
    <source>
        <dbReference type="EMBL" id="KAL2453161.1"/>
    </source>
</evidence>
<accession>A0ABD1NRF8</accession>
<evidence type="ECO:0000313" key="3">
    <source>
        <dbReference type="Proteomes" id="UP001604336"/>
    </source>
</evidence>
<dbReference type="EMBL" id="JBFOLK010000824">
    <property type="protein sequence ID" value="KAL2453161.1"/>
    <property type="molecule type" value="Genomic_DNA"/>
</dbReference>
<feature type="compositionally biased region" description="Polar residues" evidence="1">
    <location>
        <begin position="74"/>
        <end position="87"/>
    </location>
</feature>
<organism evidence="2 3">
    <name type="scientific">Abeliophyllum distichum</name>
    <dbReference type="NCBI Taxonomy" id="126358"/>
    <lineage>
        <taxon>Eukaryota</taxon>
        <taxon>Viridiplantae</taxon>
        <taxon>Streptophyta</taxon>
        <taxon>Embryophyta</taxon>
        <taxon>Tracheophyta</taxon>
        <taxon>Spermatophyta</taxon>
        <taxon>Magnoliopsida</taxon>
        <taxon>eudicotyledons</taxon>
        <taxon>Gunneridae</taxon>
        <taxon>Pentapetalae</taxon>
        <taxon>asterids</taxon>
        <taxon>lamiids</taxon>
        <taxon>Lamiales</taxon>
        <taxon>Oleaceae</taxon>
        <taxon>Forsythieae</taxon>
        <taxon>Abeliophyllum</taxon>
    </lineage>
</organism>
<evidence type="ECO:0000256" key="1">
    <source>
        <dbReference type="SAM" id="MobiDB-lite"/>
    </source>
</evidence>
<dbReference type="AlphaFoldDB" id="A0ABD1NRF8"/>
<comment type="caution">
    <text evidence="2">The sequence shown here is derived from an EMBL/GenBank/DDBJ whole genome shotgun (WGS) entry which is preliminary data.</text>
</comment>
<feature type="region of interest" description="Disordered" evidence="1">
    <location>
        <begin position="67"/>
        <end position="107"/>
    </location>
</feature>
<protein>
    <submittedName>
        <fullName evidence="2">Uncharacterized protein</fullName>
    </submittedName>
</protein>
<dbReference type="Proteomes" id="UP001604336">
    <property type="component" value="Unassembled WGS sequence"/>
</dbReference>